<evidence type="ECO:0000313" key="1">
    <source>
        <dbReference type="EMBL" id="CAK7925320.1"/>
    </source>
</evidence>
<name>A0AAV1TVW0_9STRA</name>
<dbReference type="AlphaFoldDB" id="A0AAV1TVW0"/>
<dbReference type="Proteomes" id="UP001162060">
    <property type="component" value="Unassembled WGS sequence"/>
</dbReference>
<evidence type="ECO:0000313" key="2">
    <source>
        <dbReference type="Proteomes" id="UP001162060"/>
    </source>
</evidence>
<reference evidence="1" key="1">
    <citation type="submission" date="2024-01" db="EMBL/GenBank/DDBJ databases">
        <authorList>
            <person name="Webb A."/>
        </authorList>
    </citation>
    <scope>NUCLEOTIDE SEQUENCE</scope>
    <source>
        <strain evidence="1">Pm1</strain>
    </source>
</reference>
<protein>
    <submittedName>
        <fullName evidence="1">Uncharacterized protein</fullName>
    </submittedName>
</protein>
<proteinExistence type="predicted"/>
<accession>A0AAV1TVW0</accession>
<organism evidence="1 2">
    <name type="scientific">Peronospora matthiolae</name>
    <dbReference type="NCBI Taxonomy" id="2874970"/>
    <lineage>
        <taxon>Eukaryota</taxon>
        <taxon>Sar</taxon>
        <taxon>Stramenopiles</taxon>
        <taxon>Oomycota</taxon>
        <taxon>Peronosporomycetes</taxon>
        <taxon>Peronosporales</taxon>
        <taxon>Peronosporaceae</taxon>
        <taxon>Peronospora</taxon>
    </lineage>
</organism>
<dbReference type="EMBL" id="CAKLBY020000086">
    <property type="protein sequence ID" value="CAK7925320.1"/>
    <property type="molecule type" value="Genomic_DNA"/>
</dbReference>
<gene>
    <name evidence="1" type="ORF">PM001_LOCUS10470</name>
</gene>
<sequence length="145" mass="15523">MHVVMLANEAGTGECGDYVLVQGAANLLVVVLDLTKPMTAPLLGMDSTKSVYWRPPLLAVTKQSDVDEASVVLRNTILNVCSSPEEMAKYAMGFQEDLEALQSLNQKGVRTAALGGSSASTLVDQSGPRRNKLRICCNDARPNTL</sequence>
<comment type="caution">
    <text evidence="1">The sequence shown here is derived from an EMBL/GenBank/DDBJ whole genome shotgun (WGS) entry which is preliminary data.</text>
</comment>